<dbReference type="SMART" id="SM00360">
    <property type="entry name" value="RRM"/>
    <property type="match status" value="1"/>
</dbReference>
<feature type="compositionally biased region" description="Polar residues" evidence="3">
    <location>
        <begin position="370"/>
        <end position="390"/>
    </location>
</feature>
<evidence type="ECO:0000313" key="7">
    <source>
        <dbReference type="Proteomes" id="UP000235145"/>
    </source>
</evidence>
<dbReference type="Pfam" id="PF00078">
    <property type="entry name" value="RVT_1"/>
    <property type="match status" value="1"/>
</dbReference>
<feature type="domain" description="RRM" evidence="4">
    <location>
        <begin position="30"/>
        <end position="107"/>
    </location>
</feature>
<dbReference type="SUPFAM" id="SSF54928">
    <property type="entry name" value="RNA-binding domain, RBD"/>
    <property type="match status" value="1"/>
</dbReference>
<dbReference type="CDD" id="cd01650">
    <property type="entry name" value="RT_nLTR_like"/>
    <property type="match status" value="1"/>
</dbReference>
<dbReference type="InterPro" id="IPR000477">
    <property type="entry name" value="RT_dom"/>
</dbReference>
<proteinExistence type="predicted"/>
<feature type="compositionally biased region" description="Basic and acidic residues" evidence="3">
    <location>
        <begin position="420"/>
        <end position="434"/>
    </location>
</feature>
<dbReference type="Pfam" id="PF00076">
    <property type="entry name" value="RRM_1"/>
    <property type="match status" value="1"/>
</dbReference>
<feature type="compositionally biased region" description="Polar residues" evidence="3">
    <location>
        <begin position="448"/>
        <end position="474"/>
    </location>
</feature>
<gene>
    <name evidence="6" type="ORF">LSAT_V11C900496890</name>
</gene>
<dbReference type="InterPro" id="IPR035979">
    <property type="entry name" value="RBD_domain_sf"/>
</dbReference>
<protein>
    <recommendedName>
        <fullName evidence="8">RRM domain-containing protein</fullName>
    </recommendedName>
</protein>
<dbReference type="Proteomes" id="UP000235145">
    <property type="component" value="Unassembled WGS sequence"/>
</dbReference>
<dbReference type="PANTHER" id="PTHR33116:SF79">
    <property type="entry name" value="REVERSE TRANSCRIPTASE DOMAIN, ZINC FINGER, CCHC-TYPE-RELATED"/>
    <property type="match status" value="1"/>
</dbReference>
<name>A0A9R1WRJ8_LACSA</name>
<dbReference type="SUPFAM" id="SSF56219">
    <property type="entry name" value="DNase I-like"/>
    <property type="match status" value="1"/>
</dbReference>
<feature type="coiled-coil region" evidence="2">
    <location>
        <begin position="693"/>
        <end position="748"/>
    </location>
</feature>
<evidence type="ECO:0000313" key="6">
    <source>
        <dbReference type="EMBL" id="KAJ0185959.1"/>
    </source>
</evidence>
<dbReference type="EMBL" id="NBSK02000009">
    <property type="protein sequence ID" value="KAJ0185959.1"/>
    <property type="molecule type" value="Genomic_DNA"/>
</dbReference>
<dbReference type="CDD" id="cd00590">
    <property type="entry name" value="RRM_SF"/>
    <property type="match status" value="1"/>
</dbReference>
<dbReference type="Gene3D" id="3.60.10.10">
    <property type="entry name" value="Endonuclease/exonuclease/phosphatase"/>
    <property type="match status" value="1"/>
</dbReference>
<dbReference type="InterPro" id="IPR012677">
    <property type="entry name" value="Nucleotide-bd_a/b_plait_sf"/>
</dbReference>
<dbReference type="PROSITE" id="PS50878">
    <property type="entry name" value="RT_POL"/>
    <property type="match status" value="1"/>
</dbReference>
<feature type="region of interest" description="Disordered" evidence="3">
    <location>
        <begin position="369"/>
        <end position="490"/>
    </location>
</feature>
<dbReference type="PANTHER" id="PTHR33116">
    <property type="entry name" value="REVERSE TRANSCRIPTASE ZINC-BINDING DOMAIN-CONTAINING PROTEIN-RELATED-RELATED"/>
    <property type="match status" value="1"/>
</dbReference>
<organism evidence="6 7">
    <name type="scientific">Lactuca sativa</name>
    <name type="common">Garden lettuce</name>
    <dbReference type="NCBI Taxonomy" id="4236"/>
    <lineage>
        <taxon>Eukaryota</taxon>
        <taxon>Viridiplantae</taxon>
        <taxon>Streptophyta</taxon>
        <taxon>Embryophyta</taxon>
        <taxon>Tracheophyta</taxon>
        <taxon>Spermatophyta</taxon>
        <taxon>Magnoliopsida</taxon>
        <taxon>eudicotyledons</taxon>
        <taxon>Gunneridae</taxon>
        <taxon>Pentapetalae</taxon>
        <taxon>asterids</taxon>
        <taxon>campanulids</taxon>
        <taxon>Asterales</taxon>
        <taxon>Asteraceae</taxon>
        <taxon>Cichorioideae</taxon>
        <taxon>Cichorieae</taxon>
        <taxon>Lactucinae</taxon>
        <taxon>Lactuca</taxon>
    </lineage>
</organism>
<dbReference type="InterPro" id="IPR026960">
    <property type="entry name" value="RVT-Znf"/>
</dbReference>
<dbReference type="PROSITE" id="PS50102">
    <property type="entry name" value="RRM"/>
    <property type="match status" value="1"/>
</dbReference>
<accession>A0A9R1WRJ8</accession>
<dbReference type="Gene3D" id="3.30.70.330">
    <property type="match status" value="1"/>
</dbReference>
<feature type="domain" description="Reverse transcriptase" evidence="5">
    <location>
        <begin position="880"/>
        <end position="1135"/>
    </location>
</feature>
<evidence type="ECO:0008006" key="8">
    <source>
        <dbReference type="Google" id="ProtNLM"/>
    </source>
</evidence>
<evidence type="ECO:0000256" key="1">
    <source>
        <dbReference type="PROSITE-ProRule" id="PRU00176"/>
    </source>
</evidence>
<evidence type="ECO:0000259" key="4">
    <source>
        <dbReference type="PROSITE" id="PS50102"/>
    </source>
</evidence>
<keyword evidence="1" id="KW-0694">RNA-binding</keyword>
<dbReference type="GO" id="GO:0003723">
    <property type="term" value="F:RNA binding"/>
    <property type="evidence" value="ECO:0007669"/>
    <property type="project" value="UniProtKB-UniRule"/>
</dbReference>
<dbReference type="Pfam" id="PF13966">
    <property type="entry name" value="zf-RVT"/>
    <property type="match status" value="1"/>
</dbReference>
<sequence length="1523" mass="173819">MGETVNQEGWNQVRWRKNYGRDFELNGKVVTFYVQNFPPAWNEAALWRMFSRYGTVVDVYIAKKLNRRNKNFGFFRFIRIREVTSFENRLNEIYIGAQKIEVNVARFERNKNVNRRSSHQDPASHHALQVTYPQIPGRSYAEAVRGTTPVVNNASGKTSNEDAGTYHPKKIIKMQSYCESKDAMKDTLVGEVEIFQDLMNVKAFQEVEGCPSIQLRYLGGLKMLLVFDNATDRDDFLNNGKEIWQSWFKEVVAWEEGYNFNERIASLIIQGVPQHAWCEEAFSIIARTWGLVVIPEECTTDSPNLAFGRVGILTSHPGIINSSTIIVVDGKPFQINVMEDIFESLKLSPVLAANDFYQKMSWWDEDSFGENESLNTEDPIQSEHGTQSPAASPAKADQSGQDVREVERLHENTPNANAKEPSRSSKSMESRREVVLPLPMDVGHVISGSPSHLGQQRRSTSLPQQQSCNSTSTARILPPSPQYGVPQNLQGDVHRPQQMLQSAASLSHPVESNATSMEIAKKIVVGESIGFQEPWRKKAQWNNLADLINSDAESCWIVFGDFNVVRFPEERLGSAFCQSSTYYFNEFIHSLGLLEIKMGGRIFTYMNSTGDKHNKLDRFLVSLNSIKAWPTLNVTTMPRVHSDHSAIILSALQHDFGPTPFRFFNSWLKDPGFEGILRSGWAEHIKLWRKESNGKAKKEMEELTNKIKEFDLMAEEGRVNNEMLKNRQEAYQKIMEIESNRIEDLKQKSRFKWALEGDENSAFFHGLINKHHRSQRINGIKENGFWISDPVEIKERVFKHFAGRFNEPIKSRPKFISSKFLKLPPYAIEYLEEPFSLAEVKSAIWAWSPDRAPDPDGFSFAFLKQHWETIGGDFYLAVKHFEASGHFEKGCNSSFITLVPKVQEPISINDFRPISLIGCLYKTIAKILAERLKKVVHLVVSPSQTAFLKNRHILDGPLILNEVICWLKKNKKKAFTFKIDFEKAFDSLSWEFLDSIMQQMEFGAKWRLWINGCLSSARVSVLVNGSATKEFGLERGVRQGDPLSPFLFIIAAEGLHIAMKEAEEKGIFKGSWSSENVKNLIRILRCFELSSGLKINMSKSKLFGFGMQDCELDMVAWSFNCLTDSLPFTYLGLPVGASMTRVSLWKPIIDKFQGKLSRWKASTLSFGGRLTLCKAVLSSLGSFYFSIYKALIKVIKSLERIRMRFFWGGCLESKKMAWIAWDKILPAKEKGGLGVGSLKAQNLALLGKWWWRFRKQPDNIWALVIKAIHGPDGGISRPTATKRRSGCWGSIVCLPETLGKDQVPFLNHFQHELNIDGSSKWICSLDPSGEYTVSSMRNYFDNLVLPQSIDSWMWNPLVPGKLNILAWRVCQGKLPCKGNLFNLGISSSNLCKICHEVLETEDHIFVECPVSKDVWLQVCSWWRLLDPSPASCRELLKSEHMIGGDQRLKMFHETIILVFLWVIWRFRNKKAHALNQIFVSNTALAYEVQAHSYFWINARNQKGNNLKWAEWCCDPILECLGRH</sequence>
<keyword evidence="7" id="KW-1185">Reference proteome</keyword>
<reference evidence="6 7" key="1">
    <citation type="journal article" date="2017" name="Nat. Commun.">
        <title>Genome assembly with in vitro proximity ligation data and whole-genome triplication in lettuce.</title>
        <authorList>
            <person name="Reyes-Chin-Wo S."/>
            <person name="Wang Z."/>
            <person name="Yang X."/>
            <person name="Kozik A."/>
            <person name="Arikit S."/>
            <person name="Song C."/>
            <person name="Xia L."/>
            <person name="Froenicke L."/>
            <person name="Lavelle D.O."/>
            <person name="Truco M.J."/>
            <person name="Xia R."/>
            <person name="Zhu S."/>
            <person name="Xu C."/>
            <person name="Xu H."/>
            <person name="Xu X."/>
            <person name="Cox K."/>
            <person name="Korf I."/>
            <person name="Meyers B.C."/>
            <person name="Michelmore R.W."/>
        </authorList>
    </citation>
    <scope>NUCLEOTIDE SEQUENCE [LARGE SCALE GENOMIC DNA]</scope>
    <source>
        <strain evidence="7">cv. Salinas</strain>
        <tissue evidence="6">Seedlings</tissue>
    </source>
</reference>
<dbReference type="InterPro" id="IPR036691">
    <property type="entry name" value="Endo/exonu/phosph_ase_sf"/>
</dbReference>
<feature type="compositionally biased region" description="Basic and acidic residues" evidence="3">
    <location>
        <begin position="402"/>
        <end position="411"/>
    </location>
</feature>
<comment type="caution">
    <text evidence="6">The sequence shown here is derived from an EMBL/GenBank/DDBJ whole genome shotgun (WGS) entry which is preliminary data.</text>
</comment>
<evidence type="ECO:0000256" key="2">
    <source>
        <dbReference type="SAM" id="Coils"/>
    </source>
</evidence>
<keyword evidence="2" id="KW-0175">Coiled coil</keyword>
<dbReference type="InterPro" id="IPR043502">
    <property type="entry name" value="DNA/RNA_pol_sf"/>
</dbReference>
<evidence type="ECO:0000259" key="5">
    <source>
        <dbReference type="PROSITE" id="PS50878"/>
    </source>
</evidence>
<dbReference type="InterPro" id="IPR000504">
    <property type="entry name" value="RRM_dom"/>
</dbReference>
<evidence type="ECO:0000256" key="3">
    <source>
        <dbReference type="SAM" id="MobiDB-lite"/>
    </source>
</evidence>
<dbReference type="SUPFAM" id="SSF56672">
    <property type="entry name" value="DNA/RNA polymerases"/>
    <property type="match status" value="1"/>
</dbReference>